<dbReference type="InterPro" id="IPR036388">
    <property type="entry name" value="WH-like_DNA-bd_sf"/>
</dbReference>
<evidence type="ECO:0000313" key="8">
    <source>
        <dbReference type="EMBL" id="PHN98062.1"/>
    </source>
</evidence>
<dbReference type="Pfam" id="PF04542">
    <property type="entry name" value="Sigma70_r2"/>
    <property type="match status" value="1"/>
</dbReference>
<keyword evidence="4" id="KW-0804">Transcription</keyword>
<evidence type="ECO:0000256" key="1">
    <source>
        <dbReference type="ARBA" id="ARBA00010641"/>
    </source>
</evidence>
<dbReference type="PANTHER" id="PTHR43133:SF46">
    <property type="entry name" value="RNA POLYMERASE SIGMA-70 FACTOR ECF SUBFAMILY"/>
    <property type="match status" value="1"/>
</dbReference>
<evidence type="ECO:0000313" key="9">
    <source>
        <dbReference type="Proteomes" id="UP000222163"/>
    </source>
</evidence>
<dbReference type="Pfam" id="PF08281">
    <property type="entry name" value="Sigma70_r4_2"/>
    <property type="match status" value="1"/>
</dbReference>
<sequence length="176" mass="20258">MNQETENKKKLKAFFDKEYGALKSYVGTKIKQSIHQDAEDIIQEVALKLFSGVSGNSPINNVASFVYRSLKNKIIDNLRKKKYEASASDINEMKLIEFTEVLYGSPDNAYSEVMKKELELKIMNLKPVYKEIIIAIDFEGYTYKELSEELEVPVGTLMSRRHRALGILLRKIENKK</sequence>
<dbReference type="InterPro" id="IPR014284">
    <property type="entry name" value="RNA_pol_sigma-70_dom"/>
</dbReference>
<comment type="similarity">
    <text evidence="1">Belongs to the sigma-70 factor family. ECF subfamily.</text>
</comment>
<dbReference type="InterPro" id="IPR007627">
    <property type="entry name" value="RNA_pol_sigma70_r2"/>
</dbReference>
<dbReference type="EMBL" id="PDUU01000004">
    <property type="protein sequence ID" value="PHN98062.1"/>
    <property type="molecule type" value="Genomic_DNA"/>
</dbReference>
<protein>
    <submittedName>
        <fullName evidence="7">RNA polymerase sigma factor</fullName>
    </submittedName>
    <submittedName>
        <fullName evidence="8">RNA polymerase subunit sigma-24</fullName>
    </submittedName>
</protein>
<keyword evidence="3" id="KW-0731">Sigma factor</keyword>
<dbReference type="GO" id="GO:0003677">
    <property type="term" value="F:DNA binding"/>
    <property type="evidence" value="ECO:0007669"/>
    <property type="project" value="InterPro"/>
</dbReference>
<feature type="domain" description="RNA polymerase sigma factor 70 region 4 type 2" evidence="6">
    <location>
        <begin position="117"/>
        <end position="165"/>
    </location>
</feature>
<evidence type="ECO:0000256" key="2">
    <source>
        <dbReference type="ARBA" id="ARBA00023015"/>
    </source>
</evidence>
<dbReference type="InterPro" id="IPR013249">
    <property type="entry name" value="RNA_pol_sigma70_r4_t2"/>
</dbReference>
<proteinExistence type="inferred from homology"/>
<dbReference type="Gene3D" id="1.10.1740.10">
    <property type="match status" value="1"/>
</dbReference>
<dbReference type="EMBL" id="JAUYVU010000001">
    <property type="protein sequence ID" value="MDP2540111.1"/>
    <property type="molecule type" value="Genomic_DNA"/>
</dbReference>
<dbReference type="Proteomes" id="UP000222163">
    <property type="component" value="Unassembled WGS sequence"/>
</dbReference>
<reference evidence="8" key="2">
    <citation type="submission" date="2017-10" db="EMBL/GenBank/DDBJ databases">
        <authorList>
            <person name="Enke T.N."/>
            <person name="Cordero O.X."/>
        </authorList>
    </citation>
    <scope>NUCLEOTIDE SEQUENCE</scope>
    <source>
        <strain evidence="8">4G03</strain>
    </source>
</reference>
<feature type="domain" description="RNA polymerase sigma-70 region 2" evidence="5">
    <location>
        <begin position="23"/>
        <end position="82"/>
    </location>
</feature>
<name>A0A2G1BVI5_9FLAO</name>
<dbReference type="InterPro" id="IPR013324">
    <property type="entry name" value="RNA_pol_sigma_r3/r4-like"/>
</dbReference>
<organism evidence="8 9">
    <name type="scientific">Tenacibaculum discolor</name>
    <dbReference type="NCBI Taxonomy" id="361581"/>
    <lineage>
        <taxon>Bacteria</taxon>
        <taxon>Pseudomonadati</taxon>
        <taxon>Bacteroidota</taxon>
        <taxon>Flavobacteriia</taxon>
        <taxon>Flavobacteriales</taxon>
        <taxon>Flavobacteriaceae</taxon>
        <taxon>Tenacibaculum</taxon>
    </lineage>
</organism>
<dbReference type="Proteomes" id="UP001242342">
    <property type="component" value="Unassembled WGS sequence"/>
</dbReference>
<evidence type="ECO:0000313" key="10">
    <source>
        <dbReference type="Proteomes" id="UP001242342"/>
    </source>
</evidence>
<evidence type="ECO:0000259" key="5">
    <source>
        <dbReference type="Pfam" id="PF04542"/>
    </source>
</evidence>
<reference evidence="8 9" key="1">
    <citation type="journal article" date="2016" name="Nat. Commun.">
        <title>Microbial interactions lead to rapid micro-scale successions on model marine particles.</title>
        <authorList>
            <person name="Datta M.S."/>
            <person name="Sliwerska E."/>
            <person name="Gore J."/>
            <person name="Polz M.F."/>
            <person name="Cordero O.X."/>
        </authorList>
    </citation>
    <scope>NUCLEOTIDE SEQUENCE [LARGE SCALE GENOMIC DNA]</scope>
    <source>
        <strain evidence="8 9">4G03</strain>
    </source>
</reference>
<accession>A0A2G1BVI5</accession>
<dbReference type="SUPFAM" id="SSF88946">
    <property type="entry name" value="Sigma2 domain of RNA polymerase sigma factors"/>
    <property type="match status" value="1"/>
</dbReference>
<dbReference type="PANTHER" id="PTHR43133">
    <property type="entry name" value="RNA POLYMERASE ECF-TYPE SIGMA FACTO"/>
    <property type="match status" value="1"/>
</dbReference>
<dbReference type="SUPFAM" id="SSF88659">
    <property type="entry name" value="Sigma3 and sigma4 domains of RNA polymerase sigma factors"/>
    <property type="match status" value="1"/>
</dbReference>
<evidence type="ECO:0000256" key="3">
    <source>
        <dbReference type="ARBA" id="ARBA00023082"/>
    </source>
</evidence>
<evidence type="ECO:0000259" key="6">
    <source>
        <dbReference type="Pfam" id="PF08281"/>
    </source>
</evidence>
<dbReference type="GO" id="GO:0006352">
    <property type="term" value="P:DNA-templated transcription initiation"/>
    <property type="evidence" value="ECO:0007669"/>
    <property type="project" value="InterPro"/>
</dbReference>
<dbReference type="RefSeq" id="WP_099214966.1">
    <property type="nucleotide sequence ID" value="NZ_JAUYVU010000001.1"/>
</dbReference>
<dbReference type="Gene3D" id="1.10.10.10">
    <property type="entry name" value="Winged helix-like DNA-binding domain superfamily/Winged helix DNA-binding domain"/>
    <property type="match status" value="1"/>
</dbReference>
<evidence type="ECO:0000313" key="7">
    <source>
        <dbReference type="EMBL" id="MDP2540111.1"/>
    </source>
</evidence>
<dbReference type="AlphaFoldDB" id="A0A2G1BVI5"/>
<keyword evidence="10" id="KW-1185">Reference proteome</keyword>
<dbReference type="GO" id="GO:0016987">
    <property type="term" value="F:sigma factor activity"/>
    <property type="evidence" value="ECO:0007669"/>
    <property type="project" value="UniProtKB-KW"/>
</dbReference>
<dbReference type="NCBIfam" id="TIGR02937">
    <property type="entry name" value="sigma70-ECF"/>
    <property type="match status" value="1"/>
</dbReference>
<keyword evidence="2" id="KW-0805">Transcription regulation</keyword>
<dbReference type="InterPro" id="IPR039425">
    <property type="entry name" value="RNA_pol_sigma-70-like"/>
</dbReference>
<reference evidence="7 10" key="3">
    <citation type="submission" date="2023-07" db="EMBL/GenBank/DDBJ databases">
        <title>Genome content predicts the carbon catabolic preferences of heterotrophic bacteria.</title>
        <authorList>
            <person name="Gralka M."/>
        </authorList>
    </citation>
    <scope>NUCLEOTIDE SEQUENCE [LARGE SCALE GENOMIC DNA]</scope>
    <source>
        <strain evidence="7 10">4G03</strain>
    </source>
</reference>
<evidence type="ECO:0000256" key="4">
    <source>
        <dbReference type="ARBA" id="ARBA00023163"/>
    </source>
</evidence>
<comment type="caution">
    <text evidence="8">The sequence shown here is derived from an EMBL/GenBank/DDBJ whole genome shotgun (WGS) entry which is preliminary data.</text>
</comment>
<gene>
    <name evidence="8" type="ORF">CSC81_06560</name>
    <name evidence="7" type="ORF">Q8W23_01345</name>
</gene>
<dbReference type="InterPro" id="IPR013325">
    <property type="entry name" value="RNA_pol_sigma_r2"/>
</dbReference>